<gene>
    <name evidence="8" type="ORF">ABNX05_16705</name>
</gene>
<evidence type="ECO:0000313" key="9">
    <source>
        <dbReference type="Proteomes" id="UP001478862"/>
    </source>
</evidence>
<dbReference type="Pfam" id="PF13193">
    <property type="entry name" value="AMP-binding_C"/>
    <property type="match status" value="1"/>
</dbReference>
<dbReference type="PROSITE" id="PS00012">
    <property type="entry name" value="PHOSPHOPANTETHEINE"/>
    <property type="match status" value="1"/>
</dbReference>
<dbReference type="InterPro" id="IPR023213">
    <property type="entry name" value="CAT-like_dom_sf"/>
</dbReference>
<evidence type="ECO:0000313" key="8">
    <source>
        <dbReference type="EMBL" id="MEQ6356270.1"/>
    </source>
</evidence>
<evidence type="ECO:0000256" key="1">
    <source>
        <dbReference type="ARBA" id="ARBA00001957"/>
    </source>
</evidence>
<dbReference type="InterPro" id="IPR001227">
    <property type="entry name" value="Ac_transferase_dom_sf"/>
</dbReference>
<accession>A0ABV1MUT4</accession>
<dbReference type="Pfam" id="PF00668">
    <property type="entry name" value="Condensation"/>
    <property type="match status" value="2"/>
</dbReference>
<dbReference type="Gene3D" id="3.30.559.30">
    <property type="entry name" value="Nonribosomal peptide synthetase, condensation domain"/>
    <property type="match status" value="2"/>
</dbReference>
<keyword evidence="4" id="KW-0597">Phosphoprotein</keyword>
<dbReference type="SUPFAM" id="SSF52777">
    <property type="entry name" value="CoA-dependent acyltransferases"/>
    <property type="match status" value="4"/>
</dbReference>
<dbReference type="CDD" id="cd19531">
    <property type="entry name" value="LCL_NRPS-like"/>
    <property type="match status" value="1"/>
</dbReference>
<dbReference type="Gene3D" id="1.10.1200.10">
    <property type="entry name" value="ACP-like"/>
    <property type="match status" value="2"/>
</dbReference>
<dbReference type="EMBL" id="JBEGDG010000013">
    <property type="protein sequence ID" value="MEQ6356270.1"/>
    <property type="molecule type" value="Genomic_DNA"/>
</dbReference>
<dbReference type="SUPFAM" id="SSF52151">
    <property type="entry name" value="FabD/lysophospholipase-like"/>
    <property type="match status" value="1"/>
</dbReference>
<evidence type="ECO:0000256" key="5">
    <source>
        <dbReference type="ARBA" id="ARBA00023194"/>
    </source>
</evidence>
<dbReference type="PROSITE" id="PS50075">
    <property type="entry name" value="CARRIER"/>
    <property type="match status" value="2"/>
</dbReference>
<dbReference type="SUPFAM" id="SSF56801">
    <property type="entry name" value="Acetyl-CoA synthetase-like"/>
    <property type="match status" value="1"/>
</dbReference>
<evidence type="ECO:0000256" key="6">
    <source>
        <dbReference type="ARBA" id="ARBA00029443"/>
    </source>
</evidence>
<dbReference type="InterPro" id="IPR009081">
    <property type="entry name" value="PP-bd_ACP"/>
</dbReference>
<dbReference type="InterPro" id="IPR045851">
    <property type="entry name" value="AMP-bd_C_sf"/>
</dbReference>
<evidence type="ECO:0000256" key="3">
    <source>
        <dbReference type="ARBA" id="ARBA00022450"/>
    </source>
</evidence>
<dbReference type="Pfam" id="PF00550">
    <property type="entry name" value="PP-binding"/>
    <property type="match status" value="2"/>
</dbReference>
<dbReference type="PROSITE" id="PS00455">
    <property type="entry name" value="AMP_BINDING"/>
    <property type="match status" value="1"/>
</dbReference>
<dbReference type="SUPFAM" id="SSF47336">
    <property type="entry name" value="ACP-like"/>
    <property type="match status" value="2"/>
</dbReference>
<comment type="cofactor">
    <cofactor evidence="1">
        <name>pantetheine 4'-phosphate</name>
        <dbReference type="ChEBI" id="CHEBI:47942"/>
    </cofactor>
</comment>
<dbReference type="Proteomes" id="UP001478862">
    <property type="component" value="Unassembled WGS sequence"/>
</dbReference>
<dbReference type="PANTHER" id="PTHR45527:SF1">
    <property type="entry name" value="FATTY ACID SYNTHASE"/>
    <property type="match status" value="1"/>
</dbReference>
<dbReference type="Gene3D" id="3.30.300.30">
    <property type="match status" value="1"/>
</dbReference>
<name>A0ABV1MUT4_9BACI</name>
<protein>
    <submittedName>
        <fullName evidence="8">Amino acid adenylation domain-containing protein</fullName>
    </submittedName>
</protein>
<dbReference type="InterPro" id="IPR025110">
    <property type="entry name" value="AMP-bd_C"/>
</dbReference>
<dbReference type="Gene3D" id="2.30.38.10">
    <property type="entry name" value="Luciferase, Domain 3"/>
    <property type="match status" value="1"/>
</dbReference>
<sequence length="1980" mass="228783">MKQEQIVKERPFHLVILSARSEDALRQAVLQLGKHLEKNPNQSIGDLAFTLGIGRKSFEHRLSLVVSSVEELKDLCYKVVEQTWDELQHHFFIDYNQYLASQPSQVSFSFSDKGTPCQGMGLELYDSSSVFRAAIDECSSILDAFVPVPFTHYFFDPIFESEFKQTKIRTAALFTLQYALARLYISWGINPTYVSDSELGKEIVACITGFKRLDHALRSIFEMNDFVSHNNRVSEVKDNLNREDIQRSIDVQYLELDMDFILGEAVKLEKAIHSKREQDDSSDILFQTISQWRILLRMLGRLYTQGVKVDWKSFDRDFARMRVHAPTYPFQRKYYWITDNIELIPNFSIASKEASVTTDVIEASNSKITYANHSTEEIVRLIWENLLGRKEIQDHDNFLSLGGDSLTMIQVKSQISSILKLDISIKELFKYPTFKDFVIYLENVRGDKSEREIGFPRAEEKEWYPLSHSQRRLWFLYQVDPHSSAYNVPLHFRLKGLVKPDLLREALHYLMERHTALRTIFKEVNGEAFQKVCEHPALSLQYQDLSNKNVDEQLEIIQKRIHHDQVEPFDLTKGPNFRVILFKCDDQNYHFYFNQHHILTDGWSMDVLMEELANVYMALAESKTPNLKKPVQFIDYIEWFDNAMNAGKWEREREYWLNDLAKPLPNLDLPIDFQRPEIQTFEGRVRKLQLPKELIFAIRYIATQEGVSLYMLMFTAYKILLHYFSQEEDIIVGTPVAGRTEQPLESTIGFFANSVAIRTNVQGHQSIGELLRKVSQKCMDAIEYQSYPFDLLIEEIMPERNLSRTPIFSTFFVYRNSETVKKRTDQLIQFDVTSQSLEDMDATSSKFDLTLNIVSKEEGDLNIFFEYNTALFRDCTVERITEVYRRILEELVRDLNTPIRDLQLMSAEEKLQYESLNQTNRDHPRDRVIPELFYEQVELYPELPAISDDNHILTYLELNQRSNQLAYCLRQRGIEREQVVGILMERSVDAVIAMLAVLKAGGAFVPIDPNYPEQRVRYMIEDSQASLLLTKRRNLDELGLEQTEHILFVEEIPSEELPSTNMEVTSRPSDLAYIIYTSGSTGIPKGTELEHIGVMNLVHWKKREYGYAQNDTVLQFASFSFDASIWEIFPTILNGAHLYILNEEERRSPDELINTIHEQKATTITVPTVFFNQLSRAISEKDLTKLVSLKRIFVAGEALKGEVVRNWQKLVGQNITIINAYGPTETTVCATVYPIDHIVSEEQTYIPIGRPIDNTRAYILKEDLSPCPMNVVGELFIESIALARGYRNQEEKTKQAFIVHPFSTNEEVRLYRTGDMVRLLPEGNLEYIGRKDDQIKIRGHRVEIGEIEECLMKHPAVKEGAVIAIQLLNDLYQLYAFVTTMDASSKLEDIRGFVATYLPDYMVPMYMTQLDQMPLTPNGKIDYKQLQKLEVVDSTTQYKEPAREIEKIIQGIWIKCLGNKRIGITDNFFSVGGDSILSMQVISFLQQAGYIVKVQDLFQHQTIEELATFIESTGVRVEKKSEREESVVGEVPLAPIQHWLFNSRDVNSEYYFMPIAVDIHVPIDIEHLRKTLQILINHHDMLRAIYVEEDGETAKQYILPPEEVQLQLVVHDLSSLSEMQSKKETERIESVMKESIRFEKGILMKAALIKYSPNNHRFLWVLHHLVVDVVSLHVLNMNLVQVYESLQEGLDPLNLRKTSSYKTWVETVTKQINGFEGEKALLYWTPILKEDTSIPIPLDHPEGSNHIGDRFMLKVFIEQDKTTKLLTDITTSQGTSIKEILLTLVMRAVAKWSGNQKVGLSIEGHGRESIDKKASLDLTQSVGWFTSIYPFYADIPHNQEVGDTIQHISRNLAEVPHQGASFGMLRYLHEDPTIKKMCNDFNMPEVSYNFMGQPTYLQSNSEKWTAGQQYVLNNSPESVRPFEVQIVGSISHGQLMMSFEFSEHRHQKETAEKLSKLFVQETEELLSSYTKNSNKIGGNR</sequence>
<dbReference type="InterPro" id="IPR016035">
    <property type="entry name" value="Acyl_Trfase/lysoPLipase"/>
</dbReference>
<feature type="domain" description="Carrier" evidence="7">
    <location>
        <begin position="1440"/>
        <end position="1514"/>
    </location>
</feature>
<dbReference type="PANTHER" id="PTHR45527">
    <property type="entry name" value="NONRIBOSOMAL PEPTIDE SYNTHETASE"/>
    <property type="match status" value="1"/>
</dbReference>
<feature type="domain" description="Carrier" evidence="7">
    <location>
        <begin position="370"/>
        <end position="445"/>
    </location>
</feature>
<dbReference type="InterPro" id="IPR001242">
    <property type="entry name" value="Condensation_dom"/>
</dbReference>
<dbReference type="Pfam" id="PF00501">
    <property type="entry name" value="AMP-binding"/>
    <property type="match status" value="1"/>
</dbReference>
<evidence type="ECO:0000256" key="2">
    <source>
        <dbReference type="ARBA" id="ARBA00006432"/>
    </source>
</evidence>
<dbReference type="Pfam" id="PF22621">
    <property type="entry name" value="CurL-like_PKS_C"/>
    <property type="match status" value="1"/>
</dbReference>
<evidence type="ECO:0000256" key="4">
    <source>
        <dbReference type="ARBA" id="ARBA00022553"/>
    </source>
</evidence>
<dbReference type="Gene3D" id="3.40.366.10">
    <property type="entry name" value="Malonyl-Coenzyme A Acyl Carrier Protein, domain 2"/>
    <property type="match status" value="1"/>
</dbReference>
<dbReference type="InterPro" id="IPR036736">
    <property type="entry name" value="ACP-like_sf"/>
</dbReference>
<evidence type="ECO:0000259" key="7">
    <source>
        <dbReference type="PROSITE" id="PS50075"/>
    </source>
</evidence>
<keyword evidence="5" id="KW-0045">Antibiotic biosynthesis</keyword>
<dbReference type="Gene3D" id="3.40.50.980">
    <property type="match status" value="2"/>
</dbReference>
<comment type="similarity">
    <text evidence="2">Belongs to the ATP-dependent AMP-binding enzyme family.</text>
</comment>
<dbReference type="InterPro" id="IPR020845">
    <property type="entry name" value="AMP-binding_CS"/>
</dbReference>
<dbReference type="RefSeq" id="WP_349660746.1">
    <property type="nucleotide sequence ID" value="NZ_JBEGDG010000013.1"/>
</dbReference>
<keyword evidence="9" id="KW-1185">Reference proteome</keyword>
<dbReference type="InterPro" id="IPR000873">
    <property type="entry name" value="AMP-dep_synth/lig_dom"/>
</dbReference>
<comment type="similarity">
    <text evidence="6">In the C-terminal section; belongs to the NRP synthetase family.</text>
</comment>
<organism evidence="8 9">
    <name type="scientific">Lysinibacillus zambalensis</name>
    <dbReference type="NCBI Taxonomy" id="3160866"/>
    <lineage>
        <taxon>Bacteria</taxon>
        <taxon>Bacillati</taxon>
        <taxon>Bacillota</taxon>
        <taxon>Bacilli</taxon>
        <taxon>Bacillales</taxon>
        <taxon>Bacillaceae</taxon>
        <taxon>Lysinibacillus</taxon>
    </lineage>
</organism>
<reference evidence="8 9" key="1">
    <citation type="submission" date="2024-06" db="EMBL/GenBank/DDBJ databases">
        <title>Lysinibacillus zambalefons sp. nov., a Novel Firmicute Isolated from the Poon Bato Zambales Hyperalkaline Spring.</title>
        <authorList>
            <person name="Aja J.A."/>
            <person name="Lazaro J.E.H."/>
            <person name="Llorin L.D."/>
            <person name="Lim K.R."/>
            <person name="Teodosio J."/>
            <person name="Dalisay D.S."/>
        </authorList>
    </citation>
    <scope>NUCLEOTIDE SEQUENCE [LARGE SCALE GENOMIC DNA]</scope>
    <source>
        <strain evidence="8 9">M3</strain>
    </source>
</reference>
<keyword evidence="3" id="KW-0596">Phosphopantetheine</keyword>
<comment type="caution">
    <text evidence="8">The sequence shown here is derived from an EMBL/GenBank/DDBJ whole genome shotgun (WGS) entry which is preliminary data.</text>
</comment>
<dbReference type="NCBIfam" id="TIGR01733">
    <property type="entry name" value="AA-adenyl-dom"/>
    <property type="match status" value="1"/>
</dbReference>
<proteinExistence type="inferred from homology"/>
<dbReference type="InterPro" id="IPR010071">
    <property type="entry name" value="AA_adenyl_dom"/>
</dbReference>
<dbReference type="InterPro" id="IPR006162">
    <property type="entry name" value="Ppantetheine_attach_site"/>
</dbReference>
<dbReference type="CDD" id="cd05930">
    <property type="entry name" value="A_NRPS"/>
    <property type="match status" value="1"/>
</dbReference>
<dbReference type="Gene3D" id="3.30.70.3290">
    <property type="match status" value="2"/>
</dbReference>
<dbReference type="Gene3D" id="3.30.559.10">
    <property type="entry name" value="Chloramphenicol acetyltransferase-like domain"/>
    <property type="match status" value="2"/>
</dbReference>